<dbReference type="Gene3D" id="3.30.160.60">
    <property type="entry name" value="Classic Zinc Finger"/>
    <property type="match status" value="1"/>
</dbReference>
<dbReference type="SMART" id="SM00338">
    <property type="entry name" value="BRLZ"/>
    <property type="match status" value="1"/>
</dbReference>
<evidence type="ECO:0000313" key="7">
    <source>
        <dbReference type="EMBL" id="KAF9154731.1"/>
    </source>
</evidence>
<proteinExistence type="predicted"/>
<keyword evidence="3" id="KW-0804">Transcription</keyword>
<name>A0A9P5S4B1_9FUNG</name>
<keyword evidence="1" id="KW-0805">Transcription regulation</keyword>
<dbReference type="GO" id="GO:0000981">
    <property type="term" value="F:DNA-binding transcription factor activity, RNA polymerase II-specific"/>
    <property type="evidence" value="ECO:0007669"/>
    <property type="project" value="TreeGrafter"/>
</dbReference>
<organism evidence="7 8">
    <name type="scientific">Linnemannia schmuckeri</name>
    <dbReference type="NCBI Taxonomy" id="64567"/>
    <lineage>
        <taxon>Eukaryota</taxon>
        <taxon>Fungi</taxon>
        <taxon>Fungi incertae sedis</taxon>
        <taxon>Mucoromycota</taxon>
        <taxon>Mortierellomycotina</taxon>
        <taxon>Mortierellomycetes</taxon>
        <taxon>Mortierellales</taxon>
        <taxon>Mortierellaceae</taxon>
        <taxon>Linnemannia</taxon>
    </lineage>
</organism>
<dbReference type="OrthoDB" id="2257100at2759"/>
<dbReference type="InterPro" id="IPR050946">
    <property type="entry name" value="AP-1_TF_bZIP"/>
</dbReference>
<protein>
    <recommendedName>
        <fullName evidence="6">BZIP domain-containing protein</fullName>
    </recommendedName>
</protein>
<dbReference type="CDD" id="cd12193">
    <property type="entry name" value="bZIP_GCN4"/>
    <property type="match status" value="1"/>
</dbReference>
<feature type="region of interest" description="Disordered" evidence="5">
    <location>
        <begin position="117"/>
        <end position="157"/>
    </location>
</feature>
<dbReference type="InterPro" id="IPR046347">
    <property type="entry name" value="bZIP_sf"/>
</dbReference>
<keyword evidence="2" id="KW-0238">DNA-binding</keyword>
<dbReference type="GO" id="GO:0005667">
    <property type="term" value="C:transcription regulator complex"/>
    <property type="evidence" value="ECO:0007669"/>
    <property type="project" value="TreeGrafter"/>
</dbReference>
<evidence type="ECO:0000256" key="2">
    <source>
        <dbReference type="ARBA" id="ARBA00023125"/>
    </source>
</evidence>
<feature type="domain" description="BZIP" evidence="6">
    <location>
        <begin position="158"/>
        <end position="210"/>
    </location>
</feature>
<evidence type="ECO:0000256" key="4">
    <source>
        <dbReference type="SAM" id="Coils"/>
    </source>
</evidence>
<evidence type="ECO:0000256" key="5">
    <source>
        <dbReference type="SAM" id="MobiDB-lite"/>
    </source>
</evidence>
<dbReference type="InterPro" id="IPR004827">
    <property type="entry name" value="bZIP"/>
</dbReference>
<evidence type="ECO:0000259" key="6">
    <source>
        <dbReference type="PROSITE" id="PS50217"/>
    </source>
</evidence>
<feature type="compositionally biased region" description="Low complexity" evidence="5">
    <location>
        <begin position="118"/>
        <end position="144"/>
    </location>
</feature>
<sequence>MAIPNTPSLLETRNPLLLQSASSLDCALAQFNKLATSAERNGISQVVPKETSIAEWLLGPVSDATYQSYPSYTVSNSNPESPIFDWAPSPALPPLTWNMPTEVMDLTSTEPEVVQGLTTPTATTTTTTNKGIVTSSASPSSPSRPTKRSRPADEEECSEELLARRAKNTDAARRSRLKKVIRLEGLETKVSGLESTNQTLSTKVAVLEAERNSHLVKEAEQMARIAQLEAKLIEAQLAFTLRRVQ</sequence>
<dbReference type="SUPFAM" id="SSF57959">
    <property type="entry name" value="Leucine zipper domain"/>
    <property type="match status" value="1"/>
</dbReference>
<dbReference type="AlphaFoldDB" id="A0A9P5S4B1"/>
<dbReference type="EMBL" id="JAAAUQ010000101">
    <property type="protein sequence ID" value="KAF9154731.1"/>
    <property type="molecule type" value="Genomic_DNA"/>
</dbReference>
<dbReference type="GO" id="GO:0000978">
    <property type="term" value="F:RNA polymerase II cis-regulatory region sequence-specific DNA binding"/>
    <property type="evidence" value="ECO:0007669"/>
    <property type="project" value="TreeGrafter"/>
</dbReference>
<evidence type="ECO:0000256" key="3">
    <source>
        <dbReference type="ARBA" id="ARBA00023163"/>
    </source>
</evidence>
<dbReference type="Proteomes" id="UP000748756">
    <property type="component" value="Unassembled WGS sequence"/>
</dbReference>
<comment type="caution">
    <text evidence="7">The sequence shown here is derived from an EMBL/GenBank/DDBJ whole genome shotgun (WGS) entry which is preliminary data.</text>
</comment>
<accession>A0A9P5S4B1</accession>
<dbReference type="PANTHER" id="PTHR11462">
    <property type="entry name" value="JUN TRANSCRIPTION FACTOR-RELATED"/>
    <property type="match status" value="1"/>
</dbReference>
<dbReference type="PROSITE" id="PS50217">
    <property type="entry name" value="BZIP"/>
    <property type="match status" value="1"/>
</dbReference>
<keyword evidence="8" id="KW-1185">Reference proteome</keyword>
<keyword evidence="4" id="KW-0175">Coiled coil</keyword>
<evidence type="ECO:0000313" key="8">
    <source>
        <dbReference type="Proteomes" id="UP000748756"/>
    </source>
</evidence>
<reference evidence="7" key="1">
    <citation type="journal article" date="2020" name="Fungal Divers.">
        <title>Resolving the Mortierellaceae phylogeny through synthesis of multi-gene phylogenetics and phylogenomics.</title>
        <authorList>
            <person name="Vandepol N."/>
            <person name="Liber J."/>
            <person name="Desiro A."/>
            <person name="Na H."/>
            <person name="Kennedy M."/>
            <person name="Barry K."/>
            <person name="Grigoriev I.V."/>
            <person name="Miller A.N."/>
            <person name="O'Donnell K."/>
            <person name="Stajich J.E."/>
            <person name="Bonito G."/>
        </authorList>
    </citation>
    <scope>NUCLEOTIDE SEQUENCE</scope>
    <source>
        <strain evidence="7">NRRL 6426</strain>
    </source>
</reference>
<dbReference type="PROSITE" id="PS00036">
    <property type="entry name" value="BZIP_BASIC"/>
    <property type="match status" value="1"/>
</dbReference>
<dbReference type="Pfam" id="PF07716">
    <property type="entry name" value="bZIP_2"/>
    <property type="match status" value="1"/>
</dbReference>
<feature type="coiled-coil region" evidence="4">
    <location>
        <begin position="183"/>
        <end position="238"/>
    </location>
</feature>
<dbReference type="PANTHER" id="PTHR11462:SF35">
    <property type="entry name" value="TRANSCRIPTION FACTOR JRA"/>
    <property type="match status" value="1"/>
</dbReference>
<evidence type="ECO:0000256" key="1">
    <source>
        <dbReference type="ARBA" id="ARBA00023015"/>
    </source>
</evidence>
<gene>
    <name evidence="7" type="ORF">BG015_000114</name>
</gene>